<comment type="caution">
    <text evidence="1">The sequence shown here is derived from an EMBL/GenBank/DDBJ whole genome shotgun (WGS) entry which is preliminary data.</text>
</comment>
<evidence type="ECO:0000313" key="1">
    <source>
        <dbReference type="EMBL" id="MDI3320982.1"/>
    </source>
</evidence>
<dbReference type="RefSeq" id="WP_282335084.1">
    <property type="nucleotide sequence ID" value="NZ_JASBRG010000007.1"/>
</dbReference>
<gene>
    <name evidence="1" type="ORF">QJ048_14415</name>
</gene>
<protein>
    <submittedName>
        <fullName evidence="1">Uncharacterized protein</fullName>
    </submittedName>
</protein>
<proteinExistence type="predicted"/>
<reference evidence="1 2" key="1">
    <citation type="submission" date="2023-05" db="EMBL/GenBank/DDBJ databases">
        <title>Genome sequence of Pinibacter sp. MAH-24.</title>
        <authorList>
            <person name="Huq M.A."/>
        </authorList>
    </citation>
    <scope>NUCLEOTIDE SEQUENCE [LARGE SCALE GENOMIC DNA]</scope>
    <source>
        <strain evidence="1 2">MAH-24</strain>
    </source>
</reference>
<sequence length="58" mass="6541">MNIPATYDEIARFYSLAEKKEKAIVAEQSAIDAANSKPGYPEAKIKEYSETLKKYQAK</sequence>
<dbReference type="EMBL" id="JASBRG010000007">
    <property type="protein sequence ID" value="MDI3320982.1"/>
    <property type="molecule type" value="Genomic_DNA"/>
</dbReference>
<name>A0ABT6REK9_9BACT</name>
<organism evidence="1 2">
    <name type="scientific">Pinibacter soli</name>
    <dbReference type="NCBI Taxonomy" id="3044211"/>
    <lineage>
        <taxon>Bacteria</taxon>
        <taxon>Pseudomonadati</taxon>
        <taxon>Bacteroidota</taxon>
        <taxon>Chitinophagia</taxon>
        <taxon>Chitinophagales</taxon>
        <taxon>Chitinophagaceae</taxon>
        <taxon>Pinibacter</taxon>
    </lineage>
</organism>
<accession>A0ABT6REK9</accession>
<evidence type="ECO:0000313" key="2">
    <source>
        <dbReference type="Proteomes" id="UP001226434"/>
    </source>
</evidence>
<dbReference type="Proteomes" id="UP001226434">
    <property type="component" value="Unassembled WGS sequence"/>
</dbReference>
<keyword evidence="2" id="KW-1185">Reference proteome</keyword>